<organism evidence="3 4">
    <name type="scientific">Halobacillus campisalis</name>
    <dbReference type="NCBI Taxonomy" id="435909"/>
    <lineage>
        <taxon>Bacteria</taxon>
        <taxon>Bacillati</taxon>
        <taxon>Bacillota</taxon>
        <taxon>Bacilli</taxon>
        <taxon>Bacillales</taxon>
        <taxon>Bacillaceae</taxon>
        <taxon>Halobacillus</taxon>
    </lineage>
</organism>
<evidence type="ECO:0000313" key="4">
    <source>
        <dbReference type="Proteomes" id="UP001596494"/>
    </source>
</evidence>
<keyword evidence="1 3" id="KW-0378">Hydrolase</keyword>
<dbReference type="PANTHER" id="PTHR43798:SF31">
    <property type="entry name" value="AB HYDROLASE SUPERFAMILY PROTEIN YCLE"/>
    <property type="match status" value="1"/>
</dbReference>
<evidence type="ECO:0000313" key="3">
    <source>
        <dbReference type="EMBL" id="MFC7319922.1"/>
    </source>
</evidence>
<dbReference type="InterPro" id="IPR000639">
    <property type="entry name" value="Epox_hydrolase-like"/>
</dbReference>
<proteinExistence type="predicted"/>
<dbReference type="PRINTS" id="PR00412">
    <property type="entry name" value="EPOXHYDRLASE"/>
</dbReference>
<dbReference type="PRINTS" id="PR00111">
    <property type="entry name" value="ABHYDROLASE"/>
</dbReference>
<dbReference type="GO" id="GO:0016787">
    <property type="term" value="F:hydrolase activity"/>
    <property type="evidence" value="ECO:0007669"/>
    <property type="project" value="UniProtKB-KW"/>
</dbReference>
<dbReference type="PANTHER" id="PTHR43798">
    <property type="entry name" value="MONOACYLGLYCEROL LIPASE"/>
    <property type="match status" value="1"/>
</dbReference>
<dbReference type="InterPro" id="IPR050266">
    <property type="entry name" value="AB_hydrolase_sf"/>
</dbReference>
<dbReference type="Gene3D" id="3.40.50.1820">
    <property type="entry name" value="alpha/beta hydrolase"/>
    <property type="match status" value="1"/>
</dbReference>
<dbReference type="InterPro" id="IPR000073">
    <property type="entry name" value="AB_hydrolase_1"/>
</dbReference>
<dbReference type="InterPro" id="IPR029058">
    <property type="entry name" value="AB_hydrolase_fold"/>
</dbReference>
<protein>
    <submittedName>
        <fullName evidence="3">Alpha/beta fold hydrolase</fullName>
    </submittedName>
</protein>
<dbReference type="EMBL" id="JBHTBY010000001">
    <property type="protein sequence ID" value="MFC7319922.1"/>
    <property type="molecule type" value="Genomic_DNA"/>
</dbReference>
<evidence type="ECO:0000259" key="2">
    <source>
        <dbReference type="Pfam" id="PF00561"/>
    </source>
</evidence>
<dbReference type="Proteomes" id="UP001596494">
    <property type="component" value="Unassembled WGS sequence"/>
</dbReference>
<evidence type="ECO:0000256" key="1">
    <source>
        <dbReference type="ARBA" id="ARBA00022801"/>
    </source>
</evidence>
<comment type="caution">
    <text evidence="3">The sequence shown here is derived from an EMBL/GenBank/DDBJ whole genome shotgun (WGS) entry which is preliminary data.</text>
</comment>
<gene>
    <name evidence="3" type="ORF">ACFQMN_03350</name>
</gene>
<dbReference type="Pfam" id="PF00561">
    <property type="entry name" value="Abhydrolase_1"/>
    <property type="match status" value="1"/>
</dbReference>
<reference evidence="4" key="1">
    <citation type="journal article" date="2019" name="Int. J. Syst. Evol. Microbiol.">
        <title>The Global Catalogue of Microorganisms (GCM) 10K type strain sequencing project: providing services to taxonomists for standard genome sequencing and annotation.</title>
        <authorList>
            <consortium name="The Broad Institute Genomics Platform"/>
            <consortium name="The Broad Institute Genome Sequencing Center for Infectious Disease"/>
            <person name="Wu L."/>
            <person name="Ma J."/>
        </authorList>
    </citation>
    <scope>NUCLEOTIDE SEQUENCE [LARGE SCALE GENOMIC DNA]</scope>
    <source>
        <strain evidence="4">CCUG 73951</strain>
    </source>
</reference>
<keyword evidence="4" id="KW-1185">Reference proteome</keyword>
<dbReference type="SUPFAM" id="SSF53474">
    <property type="entry name" value="alpha/beta-Hydrolases"/>
    <property type="match status" value="1"/>
</dbReference>
<feature type="domain" description="AB hydrolase-1" evidence="2">
    <location>
        <begin position="23"/>
        <end position="254"/>
    </location>
</feature>
<accession>A0ABW2K0R4</accession>
<sequence>MSHYIEVDHHVELFVQDIGEGQPIVFIHGWPLNHEMFEYQMNELPQKGYRFIGIDLRGFGKSDKPSYGYDYDTLAHDIKIVVEYLQLENFYLAGFSMGGPISIRYATKYANAQFAKLILIGAAAPSFTQRDGYAYGLHKEEVDGLIYGIKQDRPAALADFGTNFYNTRVSEPLKEWFLGLGLQASAHGTIACAASLRDEDLRGELDQIKVPTVIMHGKLDEICEYNFALELEKRIPSSTLISFEESGHGLIYDERDKFNEELLKLIEKR</sequence>
<dbReference type="RefSeq" id="WP_289215678.1">
    <property type="nucleotide sequence ID" value="NZ_JAPVRC010000003.1"/>
</dbReference>
<name>A0ABW2K0R4_9BACI</name>